<sequence>MDTTQEQPVITVSAVVLRDDQDRVCHVRKVGTQAFMYPGGKPEHGESATETAVREAREELGLQLRVEDLHDWGTFTSVAANEPNTVLRSRVFTVDYQIWQDQDLQPHAEIEELRWIPIDGDDPGLPQGTFLADLATEIRTRMQQCAIGYLTGTSRAQLGRAEPIYRPESR</sequence>
<dbReference type="RefSeq" id="WP_279674622.1">
    <property type="nucleotide sequence ID" value="NZ_CP122566.1"/>
</dbReference>
<keyword evidence="5" id="KW-1185">Reference proteome</keyword>
<evidence type="ECO:0000259" key="3">
    <source>
        <dbReference type="PROSITE" id="PS51462"/>
    </source>
</evidence>
<dbReference type="InterPro" id="IPR020084">
    <property type="entry name" value="NUDIX_hydrolase_CS"/>
</dbReference>
<dbReference type="GO" id="GO:0016787">
    <property type="term" value="F:hydrolase activity"/>
    <property type="evidence" value="ECO:0007669"/>
    <property type="project" value="UniProtKB-KW"/>
</dbReference>
<dbReference type="Gene3D" id="3.90.79.10">
    <property type="entry name" value="Nucleoside Triphosphate Pyrophosphohydrolase"/>
    <property type="match status" value="1"/>
</dbReference>
<evidence type="ECO:0000313" key="5">
    <source>
        <dbReference type="Proteomes" id="UP001224674"/>
    </source>
</evidence>
<dbReference type="SUPFAM" id="SSF55811">
    <property type="entry name" value="Nudix"/>
    <property type="match status" value="1"/>
</dbReference>
<dbReference type="Proteomes" id="UP001224674">
    <property type="component" value="Chromosome"/>
</dbReference>
<dbReference type="Pfam" id="PF00293">
    <property type="entry name" value="NUDIX"/>
    <property type="match status" value="1"/>
</dbReference>
<dbReference type="InterPro" id="IPR000086">
    <property type="entry name" value="NUDIX_hydrolase_dom"/>
</dbReference>
<dbReference type="InterPro" id="IPR015797">
    <property type="entry name" value="NUDIX_hydrolase-like_dom_sf"/>
</dbReference>
<keyword evidence="2" id="KW-0378">Hydrolase</keyword>
<dbReference type="PROSITE" id="PS00893">
    <property type="entry name" value="NUDIX_BOX"/>
    <property type="match status" value="1"/>
</dbReference>
<dbReference type="CDD" id="cd04690">
    <property type="entry name" value="NUDIX_Hydrolase"/>
    <property type="match status" value="1"/>
</dbReference>
<dbReference type="PROSITE" id="PS51462">
    <property type="entry name" value="NUDIX"/>
    <property type="match status" value="1"/>
</dbReference>
<reference evidence="4 5" key="1">
    <citation type="submission" date="2023-03" db="EMBL/GenBank/DDBJ databases">
        <title>Complete genome sequences of several Auritidibacter ignavus strains isolated from ear infections.</title>
        <authorList>
            <person name="Baehr T."/>
            <person name="Baumhoegger A.M."/>
        </authorList>
    </citation>
    <scope>NUCLEOTIDE SEQUENCE [LARGE SCALE GENOMIC DNA]</scope>
    <source>
        <strain evidence="4 5">BABAE-6</strain>
    </source>
</reference>
<dbReference type="EMBL" id="CP122566">
    <property type="protein sequence ID" value="WGH92604.1"/>
    <property type="molecule type" value="Genomic_DNA"/>
</dbReference>
<evidence type="ECO:0000256" key="1">
    <source>
        <dbReference type="ARBA" id="ARBA00005582"/>
    </source>
</evidence>
<protein>
    <submittedName>
        <fullName evidence="4">NUDIX domain-containing protein</fullName>
    </submittedName>
</protein>
<name>A0AAJ6AMN8_9MICC</name>
<evidence type="ECO:0000313" key="4">
    <source>
        <dbReference type="EMBL" id="WGH92604.1"/>
    </source>
</evidence>
<proteinExistence type="inferred from homology"/>
<evidence type="ECO:0000256" key="2">
    <source>
        <dbReference type="ARBA" id="ARBA00022801"/>
    </source>
</evidence>
<organism evidence="4 5">
    <name type="scientific">Auritidibacter ignavus</name>
    <dbReference type="NCBI Taxonomy" id="678932"/>
    <lineage>
        <taxon>Bacteria</taxon>
        <taxon>Bacillati</taxon>
        <taxon>Actinomycetota</taxon>
        <taxon>Actinomycetes</taxon>
        <taxon>Micrococcales</taxon>
        <taxon>Micrococcaceae</taxon>
        <taxon>Auritidibacter</taxon>
    </lineage>
</organism>
<dbReference type="PANTHER" id="PTHR43736:SF1">
    <property type="entry name" value="DIHYDRONEOPTERIN TRIPHOSPHATE DIPHOSPHATASE"/>
    <property type="match status" value="1"/>
</dbReference>
<dbReference type="PANTHER" id="PTHR43736">
    <property type="entry name" value="ADP-RIBOSE PYROPHOSPHATASE"/>
    <property type="match status" value="1"/>
</dbReference>
<feature type="domain" description="Nudix hydrolase" evidence="3">
    <location>
        <begin position="7"/>
        <end position="139"/>
    </location>
</feature>
<dbReference type="AlphaFoldDB" id="A0AAJ6AMN8"/>
<gene>
    <name evidence="4" type="ORF">QDX21_09895</name>
</gene>
<accession>A0AAJ6AMN8</accession>
<comment type="similarity">
    <text evidence="1">Belongs to the Nudix hydrolase family.</text>
</comment>